<dbReference type="GO" id="GO:0003824">
    <property type="term" value="F:catalytic activity"/>
    <property type="evidence" value="ECO:0007669"/>
    <property type="project" value="InterPro"/>
</dbReference>
<dbReference type="AlphaFoldDB" id="A0A6G0S3R0"/>
<dbReference type="SUPFAM" id="SSF56219">
    <property type="entry name" value="DNase I-like"/>
    <property type="match status" value="1"/>
</dbReference>
<name>A0A6G0S3R0_9STRA</name>
<gene>
    <name evidence="2" type="ORF">PF008_g7095</name>
</gene>
<protein>
    <recommendedName>
        <fullName evidence="1">Endonuclease/exonuclease/phosphatase domain-containing protein</fullName>
    </recommendedName>
</protein>
<dbReference type="Gene3D" id="3.60.10.10">
    <property type="entry name" value="Endonuclease/exonuclease/phosphatase"/>
    <property type="match status" value="1"/>
</dbReference>
<reference evidence="2 3" key="1">
    <citation type="submission" date="2018-09" db="EMBL/GenBank/DDBJ databases">
        <title>Genomic investigation of the strawberry pathogen Phytophthora fragariae indicates pathogenicity is determined by transcriptional variation in three key races.</title>
        <authorList>
            <person name="Adams T.M."/>
            <person name="Armitage A.D."/>
            <person name="Sobczyk M.K."/>
            <person name="Bates H.J."/>
            <person name="Dunwell J.M."/>
            <person name="Nellist C.F."/>
            <person name="Harrison R.J."/>
        </authorList>
    </citation>
    <scope>NUCLEOTIDE SEQUENCE [LARGE SCALE GENOMIC DNA]</scope>
    <source>
        <strain evidence="2 3">NOV-77</strain>
    </source>
</reference>
<dbReference type="EMBL" id="QXFY01000292">
    <property type="protein sequence ID" value="KAE9349002.1"/>
    <property type="molecule type" value="Genomic_DNA"/>
</dbReference>
<dbReference type="Pfam" id="PF03372">
    <property type="entry name" value="Exo_endo_phos"/>
    <property type="match status" value="1"/>
</dbReference>
<sequence>MQRKKLWKKLQGMKEQHECGQRDITFLQETHLLTTEEEMAAGQYAAMWGFKQQCASHNSFWSSGAERRAGVAILANPYGAYQHLEPWGQHYWSEHLIMVKGTLAGQVFLFVNIYAPSHRVARIKFMKNLQAICFPQDWVLICGGDFNCVVDREVDRFGGSRKADIGASELARLADEKDDIASYIAQYQDQWKRIDLTELDADIMEDEVAEAIRRCKPGKAAGSVGKRVVPRSCRTS</sequence>
<dbReference type="InterPro" id="IPR005135">
    <property type="entry name" value="Endo/exonuclease/phosphatase"/>
</dbReference>
<proteinExistence type="predicted"/>
<organism evidence="2 3">
    <name type="scientific">Phytophthora fragariae</name>
    <dbReference type="NCBI Taxonomy" id="53985"/>
    <lineage>
        <taxon>Eukaryota</taxon>
        <taxon>Sar</taxon>
        <taxon>Stramenopiles</taxon>
        <taxon>Oomycota</taxon>
        <taxon>Peronosporomycetes</taxon>
        <taxon>Peronosporales</taxon>
        <taxon>Peronosporaceae</taxon>
        <taxon>Phytophthora</taxon>
    </lineage>
</organism>
<comment type="caution">
    <text evidence="2">The sequence shown here is derived from an EMBL/GenBank/DDBJ whole genome shotgun (WGS) entry which is preliminary data.</text>
</comment>
<dbReference type="InterPro" id="IPR036691">
    <property type="entry name" value="Endo/exonu/phosph_ase_sf"/>
</dbReference>
<evidence type="ECO:0000313" key="2">
    <source>
        <dbReference type="EMBL" id="KAE9349002.1"/>
    </source>
</evidence>
<evidence type="ECO:0000259" key="1">
    <source>
        <dbReference type="Pfam" id="PF03372"/>
    </source>
</evidence>
<evidence type="ECO:0000313" key="3">
    <source>
        <dbReference type="Proteomes" id="UP000486351"/>
    </source>
</evidence>
<accession>A0A6G0S3R0</accession>
<feature type="domain" description="Endonuclease/exonuclease/phosphatase" evidence="1">
    <location>
        <begin position="23"/>
        <end position="165"/>
    </location>
</feature>
<dbReference type="Proteomes" id="UP000486351">
    <property type="component" value="Unassembled WGS sequence"/>
</dbReference>